<evidence type="ECO:0008006" key="4">
    <source>
        <dbReference type="Google" id="ProtNLM"/>
    </source>
</evidence>
<organism evidence="2 3">
    <name type="scientific">Microbulbifer thermotolerans</name>
    <dbReference type="NCBI Taxonomy" id="252514"/>
    <lineage>
        <taxon>Bacteria</taxon>
        <taxon>Pseudomonadati</taxon>
        <taxon>Pseudomonadota</taxon>
        <taxon>Gammaproteobacteria</taxon>
        <taxon>Cellvibrionales</taxon>
        <taxon>Microbulbiferaceae</taxon>
        <taxon>Microbulbifer</taxon>
    </lineage>
</organism>
<proteinExistence type="predicted"/>
<dbReference type="RefSeq" id="WP_175487794.1">
    <property type="nucleotide sequence ID" value="NZ_FOKT01000006.1"/>
</dbReference>
<dbReference type="EMBL" id="JAPHQB010000058">
    <property type="protein sequence ID" value="MCX2803354.1"/>
    <property type="molecule type" value="Genomic_DNA"/>
</dbReference>
<comment type="caution">
    <text evidence="2">The sequence shown here is derived from an EMBL/GenBank/DDBJ whole genome shotgun (WGS) entry which is preliminary data.</text>
</comment>
<protein>
    <recommendedName>
        <fullName evidence="4">Multidrug transporter</fullName>
    </recommendedName>
</protein>
<gene>
    <name evidence="2" type="ORF">OQJ68_16370</name>
</gene>
<evidence type="ECO:0000313" key="3">
    <source>
        <dbReference type="Proteomes" id="UP001209730"/>
    </source>
</evidence>
<evidence type="ECO:0000256" key="1">
    <source>
        <dbReference type="SAM" id="MobiDB-lite"/>
    </source>
</evidence>
<dbReference type="Proteomes" id="UP001209730">
    <property type="component" value="Unassembled WGS sequence"/>
</dbReference>
<sequence length="46" mass="5062">MTEKKTENRGYVPLKKGYKPGDSPATAGHKPEKSELAKPVNPPKKK</sequence>
<feature type="region of interest" description="Disordered" evidence="1">
    <location>
        <begin position="1"/>
        <end position="46"/>
    </location>
</feature>
<name>A0AB35I1K6_MICTH</name>
<accession>A0AB35I1K6</accession>
<evidence type="ECO:0000313" key="2">
    <source>
        <dbReference type="EMBL" id="MCX2803354.1"/>
    </source>
</evidence>
<reference evidence="2" key="1">
    <citation type="submission" date="2022-11" db="EMBL/GenBank/DDBJ databases">
        <title>Chitin-degrading and fungicidal potential of chitinolytic bacterial strains from marine environment of the Pacific Ocean regions.</title>
        <authorList>
            <person name="Pentekhina I."/>
            <person name="Nedashkovskaya O."/>
            <person name="Seitkalieva A."/>
            <person name="Podvolotskaya A."/>
            <person name="Tekutyeva L."/>
            <person name="Balabanova L."/>
        </authorList>
    </citation>
    <scope>NUCLEOTIDE SEQUENCE</scope>
    <source>
        <strain evidence="2">KMM 6838</strain>
    </source>
</reference>
<dbReference type="AlphaFoldDB" id="A0AB35I1K6"/>